<proteinExistence type="predicted"/>
<evidence type="ECO:0000313" key="2">
    <source>
        <dbReference type="WBParaSite" id="RSKR_0000426500.2"/>
    </source>
</evidence>
<sequence length="154" mass="17160">MSTHTTDAGHLKVARATNIPQTADGQRKTANGKFTLAQLRQTDAVVPLQSGTNQFDSQKGKTSFGMPRNTQTSIEFGAPDKNWGIQDPKGISDIHVRLQSGTNLYESQKGMTSFGMPRDVRGNHIKRIWELEFPEEAIPEDQRFPQPNQQKAPQ</sequence>
<organism evidence="1 2">
    <name type="scientific">Rhabditophanes sp. KR3021</name>
    <dbReference type="NCBI Taxonomy" id="114890"/>
    <lineage>
        <taxon>Eukaryota</taxon>
        <taxon>Metazoa</taxon>
        <taxon>Ecdysozoa</taxon>
        <taxon>Nematoda</taxon>
        <taxon>Chromadorea</taxon>
        <taxon>Rhabditida</taxon>
        <taxon>Tylenchina</taxon>
        <taxon>Panagrolaimomorpha</taxon>
        <taxon>Strongyloidoidea</taxon>
        <taxon>Alloionematidae</taxon>
        <taxon>Rhabditophanes</taxon>
    </lineage>
</organism>
<dbReference type="WBParaSite" id="RSKR_0000426500.2">
    <property type="protein sequence ID" value="RSKR_0000426500.2"/>
    <property type="gene ID" value="RSKR_0000426500"/>
</dbReference>
<evidence type="ECO:0000313" key="1">
    <source>
        <dbReference type="Proteomes" id="UP000095286"/>
    </source>
</evidence>
<dbReference type="Proteomes" id="UP000095286">
    <property type="component" value="Unplaced"/>
</dbReference>
<reference evidence="2" key="1">
    <citation type="submission" date="2016-11" db="UniProtKB">
        <authorList>
            <consortium name="WormBaseParasite"/>
        </authorList>
    </citation>
    <scope>IDENTIFICATION</scope>
    <source>
        <strain evidence="2">KR3021</strain>
    </source>
</reference>
<name>A0AC35TU09_9BILA</name>
<protein>
    <submittedName>
        <fullName evidence="2">Calponin family repeat-containing domain protein</fullName>
    </submittedName>
</protein>
<accession>A0AC35TU09</accession>